<dbReference type="HOGENOM" id="CLU_1920464_0_0_1"/>
<reference evidence="2" key="2">
    <citation type="submission" date="2018-05" db="EMBL/GenBank/DDBJ databases">
        <title>OmerRS3 (Oryza meridionalis Reference Sequence Version 3).</title>
        <authorList>
            <person name="Zhang J."/>
            <person name="Kudrna D."/>
            <person name="Lee S."/>
            <person name="Talag J."/>
            <person name="Welchert J."/>
            <person name="Wing R.A."/>
        </authorList>
    </citation>
    <scope>NUCLEOTIDE SEQUENCE [LARGE SCALE GENOMIC DNA]</scope>
    <source>
        <strain evidence="2">cv. OR44</strain>
    </source>
</reference>
<dbReference type="EnsemblPlants" id="OMERI09G03210.1">
    <property type="protein sequence ID" value="OMERI09G03210.1"/>
    <property type="gene ID" value="OMERI09G03210"/>
</dbReference>
<keyword evidence="3" id="KW-1185">Reference proteome</keyword>
<evidence type="ECO:0000256" key="1">
    <source>
        <dbReference type="SAM" id="MobiDB-lite"/>
    </source>
</evidence>
<name>A0A0E0EQD1_9ORYZ</name>
<sequence length="132" mass="13627">MQHWWRRSGELGAGLGNGGDDDDGDKGGALATSTTTVTTKGLVDNNGVQWTATSGSGGVVLGAVGSRADPAPRAQEAPQRRSSRCRRAGCPCFASAPPRPPIHLLSTLVSKLGSRMARSGRIKVETTRSGSV</sequence>
<evidence type="ECO:0000313" key="2">
    <source>
        <dbReference type="EnsemblPlants" id="OMERI09G03210.1"/>
    </source>
</evidence>
<proteinExistence type="predicted"/>
<dbReference type="Proteomes" id="UP000008021">
    <property type="component" value="Chromosome 9"/>
</dbReference>
<organism evidence="2">
    <name type="scientific">Oryza meridionalis</name>
    <dbReference type="NCBI Taxonomy" id="40149"/>
    <lineage>
        <taxon>Eukaryota</taxon>
        <taxon>Viridiplantae</taxon>
        <taxon>Streptophyta</taxon>
        <taxon>Embryophyta</taxon>
        <taxon>Tracheophyta</taxon>
        <taxon>Spermatophyta</taxon>
        <taxon>Magnoliopsida</taxon>
        <taxon>Liliopsida</taxon>
        <taxon>Poales</taxon>
        <taxon>Poaceae</taxon>
        <taxon>BOP clade</taxon>
        <taxon>Oryzoideae</taxon>
        <taxon>Oryzeae</taxon>
        <taxon>Oryzinae</taxon>
        <taxon>Oryza</taxon>
    </lineage>
</organism>
<feature type="region of interest" description="Disordered" evidence="1">
    <location>
        <begin position="64"/>
        <end position="83"/>
    </location>
</feature>
<feature type="region of interest" description="Disordered" evidence="1">
    <location>
        <begin position="1"/>
        <end position="32"/>
    </location>
</feature>
<dbReference type="AlphaFoldDB" id="A0A0E0EQD1"/>
<reference evidence="2" key="1">
    <citation type="submission" date="2015-04" db="UniProtKB">
        <authorList>
            <consortium name="EnsemblPlants"/>
        </authorList>
    </citation>
    <scope>IDENTIFICATION</scope>
</reference>
<protein>
    <submittedName>
        <fullName evidence="2">Uncharacterized protein</fullName>
    </submittedName>
</protein>
<accession>A0A0E0EQD1</accession>
<evidence type="ECO:0000313" key="3">
    <source>
        <dbReference type="Proteomes" id="UP000008021"/>
    </source>
</evidence>
<dbReference type="Gramene" id="OMERI09G03210.1">
    <property type="protein sequence ID" value="OMERI09G03210.1"/>
    <property type="gene ID" value="OMERI09G03210"/>
</dbReference>